<keyword evidence="2" id="KW-1185">Reference proteome</keyword>
<accession>A0AAW2YT86</accession>
<dbReference type="Proteomes" id="UP001431209">
    <property type="component" value="Unassembled WGS sequence"/>
</dbReference>
<evidence type="ECO:0000313" key="1">
    <source>
        <dbReference type="EMBL" id="KAL0479834.1"/>
    </source>
</evidence>
<comment type="caution">
    <text evidence="1">The sequence shown here is derived from an EMBL/GenBank/DDBJ whole genome shotgun (WGS) entry which is preliminary data.</text>
</comment>
<dbReference type="EMBL" id="JAOPGA020000603">
    <property type="protein sequence ID" value="KAL0479834.1"/>
    <property type="molecule type" value="Genomic_DNA"/>
</dbReference>
<proteinExistence type="predicted"/>
<protein>
    <submittedName>
        <fullName evidence="1">Uncharacterized protein</fullName>
    </submittedName>
</protein>
<sequence length="95" mass="10351">MTEKVASPDAFSANFEQAFQSDAQAPVTESNELSKVLSGNTTKAPIPNSDSGDVGSVLDDFLDVPVEKKPDTTVEHQKIEHILESFETKQEEAKE</sequence>
<evidence type="ECO:0000313" key="2">
    <source>
        <dbReference type="Proteomes" id="UP001431209"/>
    </source>
</evidence>
<gene>
    <name evidence="1" type="ORF">AKO1_007406</name>
</gene>
<dbReference type="AlphaFoldDB" id="A0AAW2YT86"/>
<reference evidence="1 2" key="1">
    <citation type="submission" date="2024-03" db="EMBL/GenBank/DDBJ databases">
        <title>The Acrasis kona genome and developmental transcriptomes reveal deep origins of eukaryotic multicellular pathways.</title>
        <authorList>
            <person name="Sheikh S."/>
            <person name="Fu C.-J."/>
            <person name="Brown M.W."/>
            <person name="Baldauf S.L."/>
        </authorList>
    </citation>
    <scope>NUCLEOTIDE SEQUENCE [LARGE SCALE GENOMIC DNA]</scope>
    <source>
        <strain evidence="1 2">ATCC MYA-3509</strain>
    </source>
</reference>
<name>A0AAW2YT86_9EUKA</name>
<organism evidence="1 2">
    <name type="scientific">Acrasis kona</name>
    <dbReference type="NCBI Taxonomy" id="1008807"/>
    <lineage>
        <taxon>Eukaryota</taxon>
        <taxon>Discoba</taxon>
        <taxon>Heterolobosea</taxon>
        <taxon>Tetramitia</taxon>
        <taxon>Eutetramitia</taxon>
        <taxon>Acrasidae</taxon>
        <taxon>Acrasis</taxon>
    </lineage>
</organism>